<evidence type="ECO:0000313" key="1">
    <source>
        <dbReference type="EMBL" id="MBA4619363.1"/>
    </source>
</evidence>
<dbReference type="AlphaFoldDB" id="A0A7C9CMC2"/>
<organism evidence="1">
    <name type="scientific">Opuntia streptacantha</name>
    <name type="common">Prickly pear cactus</name>
    <name type="synonym">Opuntia cardona</name>
    <dbReference type="NCBI Taxonomy" id="393608"/>
    <lineage>
        <taxon>Eukaryota</taxon>
        <taxon>Viridiplantae</taxon>
        <taxon>Streptophyta</taxon>
        <taxon>Embryophyta</taxon>
        <taxon>Tracheophyta</taxon>
        <taxon>Spermatophyta</taxon>
        <taxon>Magnoliopsida</taxon>
        <taxon>eudicotyledons</taxon>
        <taxon>Gunneridae</taxon>
        <taxon>Pentapetalae</taxon>
        <taxon>Caryophyllales</taxon>
        <taxon>Cactineae</taxon>
        <taxon>Cactaceae</taxon>
        <taxon>Opuntioideae</taxon>
        <taxon>Opuntia</taxon>
    </lineage>
</organism>
<reference evidence="1" key="2">
    <citation type="submission" date="2020-07" db="EMBL/GenBank/DDBJ databases">
        <authorList>
            <person name="Vera ALvarez R."/>
            <person name="Arias-Moreno D.M."/>
            <person name="Jimenez-Jacinto V."/>
            <person name="Jimenez-Bremont J.F."/>
            <person name="Swaminathan K."/>
            <person name="Moose S.P."/>
            <person name="Guerrero-Gonzalez M.L."/>
            <person name="Marino-Ramirez L."/>
            <person name="Landsman D."/>
            <person name="Rodriguez-Kessler M."/>
            <person name="Delgado-Sanchez P."/>
        </authorList>
    </citation>
    <scope>NUCLEOTIDE SEQUENCE</scope>
    <source>
        <tissue evidence="1">Cladode</tissue>
    </source>
</reference>
<name>A0A7C9CMC2_OPUST</name>
<sequence>MHLQFLGFSFALFLTHWGIGIFVRSYKKFALQGQINHTLHFSYIKNYSSNCRAIFQSLPTHLILSNETKNVSIFLKADDNSNILCLMNSSLHGTSNTEMFHPIKF</sequence>
<accession>A0A7C9CMC2</accession>
<protein>
    <submittedName>
        <fullName evidence="1">Uncharacterized protein</fullName>
    </submittedName>
</protein>
<proteinExistence type="predicted"/>
<dbReference type="EMBL" id="GISG01024882">
    <property type="protein sequence ID" value="MBA4619363.1"/>
    <property type="molecule type" value="Transcribed_RNA"/>
</dbReference>
<reference evidence="1" key="1">
    <citation type="journal article" date="2013" name="J. Plant Res.">
        <title>Effect of fungi and light on seed germination of three Opuntia species from semiarid lands of central Mexico.</title>
        <authorList>
            <person name="Delgado-Sanchez P."/>
            <person name="Jimenez-Bremont J.F."/>
            <person name="Guerrero-Gonzalez Mde L."/>
            <person name="Flores J."/>
        </authorList>
    </citation>
    <scope>NUCLEOTIDE SEQUENCE</scope>
    <source>
        <tissue evidence="1">Cladode</tissue>
    </source>
</reference>